<comment type="caution">
    <text evidence="3">The sequence shown here is derived from an EMBL/GenBank/DDBJ whole genome shotgun (WGS) entry which is preliminary data.</text>
</comment>
<dbReference type="EMBL" id="WEGK01000001">
    <property type="protein sequence ID" value="MQY17706.1"/>
    <property type="molecule type" value="Genomic_DNA"/>
</dbReference>
<keyword evidence="1" id="KW-0732">Signal</keyword>
<dbReference type="AlphaFoldDB" id="A0A7K0CW19"/>
<evidence type="ECO:0000256" key="1">
    <source>
        <dbReference type="SAM" id="SignalP"/>
    </source>
</evidence>
<dbReference type="Pfam" id="PF14016">
    <property type="entry name" value="DUF4232"/>
    <property type="match status" value="1"/>
</dbReference>
<organism evidence="3 4">
    <name type="scientific">Nocardia macrotermitis</name>
    <dbReference type="NCBI Taxonomy" id="2585198"/>
    <lineage>
        <taxon>Bacteria</taxon>
        <taxon>Bacillati</taxon>
        <taxon>Actinomycetota</taxon>
        <taxon>Actinomycetes</taxon>
        <taxon>Mycobacteriales</taxon>
        <taxon>Nocardiaceae</taxon>
        <taxon>Nocardia</taxon>
    </lineage>
</organism>
<gene>
    <name evidence="3" type="ORF">NRB20_07700</name>
</gene>
<dbReference type="Proteomes" id="UP000438448">
    <property type="component" value="Unassembled WGS sequence"/>
</dbReference>
<sequence length="170" mass="17610">MRTGNAVGRTMVAAGALVAAVSTGIVPAAISSAGLPACAASQFDLRIQKPKVDDPQRPHQFDVVLSNRGGACTTKGFPGVDLTGPNDPTHGATYSLPRQSVSAQPLTIQPKHAVTAILTYQPGNWVPTTLVVTPPDTTTQLRVPWPAGVGVTRQDGATHPGTYIGPLFPL</sequence>
<keyword evidence="4" id="KW-1185">Reference proteome</keyword>
<feature type="signal peptide" evidence="1">
    <location>
        <begin position="1"/>
        <end position="28"/>
    </location>
</feature>
<evidence type="ECO:0000259" key="2">
    <source>
        <dbReference type="Pfam" id="PF14016"/>
    </source>
</evidence>
<feature type="domain" description="DUF4232" evidence="2">
    <location>
        <begin position="38"/>
        <end position="151"/>
    </location>
</feature>
<evidence type="ECO:0000313" key="3">
    <source>
        <dbReference type="EMBL" id="MQY17706.1"/>
    </source>
</evidence>
<name>A0A7K0CW19_9NOCA</name>
<protein>
    <recommendedName>
        <fullName evidence="2">DUF4232 domain-containing protein</fullName>
    </recommendedName>
</protein>
<accession>A0A7K0CW19</accession>
<evidence type="ECO:0000313" key="4">
    <source>
        <dbReference type="Proteomes" id="UP000438448"/>
    </source>
</evidence>
<proteinExistence type="predicted"/>
<feature type="chain" id="PRO_5038863427" description="DUF4232 domain-containing protein" evidence="1">
    <location>
        <begin position="29"/>
        <end position="170"/>
    </location>
</feature>
<reference evidence="3 4" key="1">
    <citation type="submission" date="2019-10" db="EMBL/GenBank/DDBJ databases">
        <title>Nocardia macrotermitis sp. nov. and Nocardia aurantia sp. nov., isolated from the gut of fungus growing-termite Macrotermes natalensis.</title>
        <authorList>
            <person name="Benndorf R."/>
            <person name="Schwitalla J."/>
            <person name="Martin K."/>
            <person name="De Beer W."/>
            <person name="Kaster A.-K."/>
            <person name="Vollmers J."/>
            <person name="Poulsen M."/>
            <person name="Beemelmanns C."/>
        </authorList>
    </citation>
    <scope>NUCLEOTIDE SEQUENCE [LARGE SCALE GENOMIC DNA]</scope>
    <source>
        <strain evidence="3 4">RB20</strain>
    </source>
</reference>
<dbReference type="InterPro" id="IPR025326">
    <property type="entry name" value="DUF4232"/>
</dbReference>